<evidence type="ECO:0000313" key="5">
    <source>
        <dbReference type="Proteomes" id="UP000293360"/>
    </source>
</evidence>
<proteinExistence type="inferred from homology"/>
<dbReference type="InterPro" id="IPR000639">
    <property type="entry name" value="Epox_hydrolase-like"/>
</dbReference>
<comment type="caution">
    <text evidence="4">The sequence shown here is derived from an EMBL/GenBank/DDBJ whole genome shotgun (WGS) entry which is preliminary data.</text>
</comment>
<dbReference type="AlphaFoldDB" id="A0A4V1XAB5"/>
<evidence type="ECO:0000256" key="1">
    <source>
        <dbReference type="ARBA" id="ARBA00010088"/>
    </source>
</evidence>
<dbReference type="InterPro" id="IPR029058">
    <property type="entry name" value="AB_hydrolase_fold"/>
</dbReference>
<dbReference type="InterPro" id="IPR000073">
    <property type="entry name" value="AB_hydrolase_1"/>
</dbReference>
<evidence type="ECO:0000256" key="2">
    <source>
        <dbReference type="ARBA" id="ARBA00022801"/>
    </source>
</evidence>
<feature type="domain" description="AB hydrolase-1" evidence="3">
    <location>
        <begin position="73"/>
        <end position="173"/>
    </location>
</feature>
<organism evidence="4 5">
    <name type="scientific">Monosporascus ibericus</name>
    <dbReference type="NCBI Taxonomy" id="155417"/>
    <lineage>
        <taxon>Eukaryota</taxon>
        <taxon>Fungi</taxon>
        <taxon>Dikarya</taxon>
        <taxon>Ascomycota</taxon>
        <taxon>Pezizomycotina</taxon>
        <taxon>Sordariomycetes</taxon>
        <taxon>Xylariomycetidae</taxon>
        <taxon>Xylariales</taxon>
        <taxon>Xylariales incertae sedis</taxon>
        <taxon>Monosporascus</taxon>
    </lineage>
</organism>
<dbReference type="PANTHER" id="PTHR21661">
    <property type="entry name" value="EPOXIDE HYDROLASE 1-RELATED"/>
    <property type="match status" value="1"/>
</dbReference>
<accession>A0A4V1XAB5</accession>
<dbReference type="Gene3D" id="3.40.50.1820">
    <property type="entry name" value="alpha/beta hydrolase"/>
    <property type="match status" value="2"/>
</dbReference>
<dbReference type="PANTHER" id="PTHR21661:SF35">
    <property type="entry name" value="EPOXIDE HYDROLASE"/>
    <property type="match status" value="1"/>
</dbReference>
<evidence type="ECO:0000259" key="3">
    <source>
        <dbReference type="Pfam" id="PF00561"/>
    </source>
</evidence>
<reference evidence="4 5" key="1">
    <citation type="submission" date="2018-06" db="EMBL/GenBank/DDBJ databases">
        <title>Complete Genomes of Monosporascus.</title>
        <authorList>
            <person name="Robinson A.J."/>
            <person name="Natvig D.O."/>
        </authorList>
    </citation>
    <scope>NUCLEOTIDE SEQUENCE [LARGE SCALE GENOMIC DNA]</scope>
    <source>
        <strain evidence="4 5">CBS 110550</strain>
    </source>
</reference>
<sequence length="323" mass="35360">MRIDVDPKFIGITRLKASLTRAPIDLDAPLFVERVPASNVTAIAEYWAHKYDWFTLSLCISVHHRSKRPDAIPLLFIHGWPGSFLEVGPILSGLLDPPSRREPAFHVVASSVPGFGSSPAPTKRGFGLVKAGAAFHQLMLQLGYQQYVIQGGDFGAHTARYMGAAYLESVRSVLCNLWGVPANVTGLAHYASGQTTAEEGSYVEFLQQKRALHQDLLGYRGHGALADGHYARRHPGIDQVNQEGTLDYAFPYVPVPVGVLQYFGDAGYGAPRDWRARSGNVTYLSRKDVSLSGGHFPAAANPEDLLMEVRKFWGTLVGGWSRS</sequence>
<dbReference type="OrthoDB" id="6431331at2759"/>
<dbReference type="GO" id="GO:0004301">
    <property type="term" value="F:epoxide hydrolase activity"/>
    <property type="evidence" value="ECO:0007669"/>
    <property type="project" value="TreeGrafter"/>
</dbReference>
<gene>
    <name evidence="4" type="ORF">DL764_005920</name>
</gene>
<name>A0A4V1XAB5_9PEZI</name>
<dbReference type="PRINTS" id="PR00412">
    <property type="entry name" value="EPOXHYDRLASE"/>
</dbReference>
<dbReference type="Pfam" id="PF00561">
    <property type="entry name" value="Abhydrolase_1"/>
    <property type="match status" value="1"/>
</dbReference>
<keyword evidence="5" id="KW-1185">Reference proteome</keyword>
<dbReference type="EMBL" id="QJNU01000327">
    <property type="protein sequence ID" value="RYP02169.1"/>
    <property type="molecule type" value="Genomic_DNA"/>
</dbReference>
<comment type="similarity">
    <text evidence="1">Belongs to the peptidase S33 family.</text>
</comment>
<dbReference type="SUPFAM" id="SSF53474">
    <property type="entry name" value="alpha/beta-Hydrolases"/>
    <property type="match status" value="1"/>
</dbReference>
<dbReference type="Proteomes" id="UP000293360">
    <property type="component" value="Unassembled WGS sequence"/>
</dbReference>
<keyword evidence="2" id="KW-0378">Hydrolase</keyword>
<dbReference type="GO" id="GO:0097176">
    <property type="term" value="P:epoxide metabolic process"/>
    <property type="evidence" value="ECO:0007669"/>
    <property type="project" value="TreeGrafter"/>
</dbReference>
<dbReference type="STRING" id="155417.A0A4V1XAB5"/>
<dbReference type="PIRSF" id="PIRSF001112">
    <property type="entry name" value="Epoxide_hydrolase"/>
    <property type="match status" value="1"/>
</dbReference>
<dbReference type="InterPro" id="IPR016292">
    <property type="entry name" value="Epoxide_hydrolase"/>
</dbReference>
<evidence type="ECO:0000313" key="4">
    <source>
        <dbReference type="EMBL" id="RYP02169.1"/>
    </source>
</evidence>
<protein>
    <recommendedName>
        <fullName evidence="3">AB hydrolase-1 domain-containing protein</fullName>
    </recommendedName>
</protein>